<protein>
    <submittedName>
        <fullName evidence="2">Uncharacterized protein</fullName>
    </submittedName>
</protein>
<dbReference type="EMBL" id="LCTW02000144">
    <property type="protein sequence ID" value="KXX77833.1"/>
    <property type="molecule type" value="Genomic_DNA"/>
</dbReference>
<reference evidence="2 3" key="1">
    <citation type="journal article" date="2016" name="Genome Announc.">
        <title>Genome Sequence of Madurella mycetomatis mm55, Isolated from a Human Mycetoma Case in Sudan.</title>
        <authorList>
            <person name="Smit S."/>
            <person name="Derks M.F."/>
            <person name="Bervoets S."/>
            <person name="Fahal A."/>
            <person name="van Leeuwen W."/>
            <person name="van Belkum A."/>
            <person name="van de Sande W.W."/>
        </authorList>
    </citation>
    <scope>NUCLEOTIDE SEQUENCE [LARGE SCALE GENOMIC DNA]</scope>
    <source>
        <strain evidence="3">mm55</strain>
    </source>
</reference>
<evidence type="ECO:0000256" key="1">
    <source>
        <dbReference type="ARBA" id="ARBA00038158"/>
    </source>
</evidence>
<sequence length="250" mass="28039">METSSEASNIGEAMLNSVEDDGRTYHTYKAGTEQHPSTRVTAIDISSIHTSRPPPENCIFLPCIDAEDPWTFLPPGTLDYIHLRYVTTCFNSPSTVIRQAFDHLAPGGWIEFQDSDLNMRCEDNTLSGTALERWLRLSVEGAKNVGRDILVTRRYKDWLVEAGFVDVEEREVNRPSMPINAWPETEEHKAIGDIARVTIGTGIAGAGKYAKLAGLSGEELRRLVKQVMEDLENPEIRAYYAVYCVYGRKP</sequence>
<dbReference type="PANTHER" id="PTHR43591">
    <property type="entry name" value="METHYLTRANSFERASE"/>
    <property type="match status" value="1"/>
</dbReference>
<dbReference type="Gene3D" id="3.40.50.150">
    <property type="entry name" value="Vaccinia Virus protein VP39"/>
    <property type="match status" value="1"/>
</dbReference>
<organism evidence="2 3">
    <name type="scientific">Madurella mycetomatis</name>
    <dbReference type="NCBI Taxonomy" id="100816"/>
    <lineage>
        <taxon>Eukaryota</taxon>
        <taxon>Fungi</taxon>
        <taxon>Dikarya</taxon>
        <taxon>Ascomycota</taxon>
        <taxon>Pezizomycotina</taxon>
        <taxon>Sordariomycetes</taxon>
        <taxon>Sordariomycetidae</taxon>
        <taxon>Sordariales</taxon>
        <taxon>Sordariales incertae sedis</taxon>
        <taxon>Madurella</taxon>
    </lineage>
</organism>
<dbReference type="CDD" id="cd02440">
    <property type="entry name" value="AdoMet_MTases"/>
    <property type="match status" value="1"/>
</dbReference>
<keyword evidence="3" id="KW-1185">Reference proteome</keyword>
<gene>
    <name evidence="2" type="ORF">MMYC01_206970</name>
</gene>
<dbReference type="GO" id="GO:0008168">
    <property type="term" value="F:methyltransferase activity"/>
    <property type="evidence" value="ECO:0007669"/>
    <property type="project" value="TreeGrafter"/>
</dbReference>
<dbReference type="VEuPathDB" id="FungiDB:MMYC01_206970"/>
<dbReference type="AlphaFoldDB" id="A0A175W2F4"/>
<dbReference type="Pfam" id="PF13489">
    <property type="entry name" value="Methyltransf_23"/>
    <property type="match status" value="1"/>
</dbReference>
<comment type="caution">
    <text evidence="2">The sequence shown here is derived from an EMBL/GenBank/DDBJ whole genome shotgun (WGS) entry which is preliminary data.</text>
</comment>
<dbReference type="STRING" id="100816.A0A175W2F4"/>
<proteinExistence type="inferred from homology"/>
<dbReference type="OrthoDB" id="2013972at2759"/>
<dbReference type="InterPro" id="IPR029063">
    <property type="entry name" value="SAM-dependent_MTases_sf"/>
</dbReference>
<dbReference type="Proteomes" id="UP000078237">
    <property type="component" value="Unassembled WGS sequence"/>
</dbReference>
<dbReference type="PANTHER" id="PTHR43591:SF102">
    <property type="entry name" value="S-ADENOSYL-L-METHIONINE-DEPENDENT METHYLTRANSFERASE"/>
    <property type="match status" value="1"/>
</dbReference>
<name>A0A175W2F4_9PEZI</name>
<evidence type="ECO:0000313" key="3">
    <source>
        <dbReference type="Proteomes" id="UP000078237"/>
    </source>
</evidence>
<dbReference type="SUPFAM" id="SSF53335">
    <property type="entry name" value="S-adenosyl-L-methionine-dependent methyltransferases"/>
    <property type="match status" value="1"/>
</dbReference>
<accession>A0A175W2F4</accession>
<comment type="similarity">
    <text evidence="1">Belongs to the methyltransferase superfamily. LaeA methyltransferase family.</text>
</comment>
<evidence type="ECO:0000313" key="2">
    <source>
        <dbReference type="EMBL" id="KXX77833.1"/>
    </source>
</evidence>